<keyword evidence="3" id="KW-1185">Reference proteome</keyword>
<evidence type="ECO:0000256" key="1">
    <source>
        <dbReference type="SAM" id="Phobius"/>
    </source>
</evidence>
<keyword evidence="1" id="KW-0472">Membrane</keyword>
<accession>A0A195DE29</accession>
<sequence>MNVILYIFINYLIIFYIKIVKKLKHNFRFATILSNFNILTQMFKPPKIFRDFYVIFKVTHHRNTPFISLNISILSAEPARLNIFWHVVLLSSIVSFVGFTTASTCNIEISPVLKQFMEH</sequence>
<feature type="transmembrane region" description="Helical" evidence="1">
    <location>
        <begin position="6"/>
        <end position="23"/>
    </location>
</feature>
<keyword evidence="1" id="KW-1133">Transmembrane helix</keyword>
<protein>
    <submittedName>
        <fullName evidence="2">Uncharacterized protein</fullName>
    </submittedName>
</protein>
<reference evidence="2 3" key="1">
    <citation type="submission" date="2015-09" db="EMBL/GenBank/DDBJ databases">
        <title>Trachymyrmex cornetzi WGS genome.</title>
        <authorList>
            <person name="Nygaard S."/>
            <person name="Hu H."/>
            <person name="Boomsma J."/>
            <person name="Zhang G."/>
        </authorList>
    </citation>
    <scope>NUCLEOTIDE SEQUENCE [LARGE SCALE GENOMIC DNA]</scope>
    <source>
        <strain evidence="2">Tcor2-1</strain>
        <tissue evidence="2">Whole body</tissue>
    </source>
</reference>
<evidence type="ECO:0000313" key="2">
    <source>
        <dbReference type="EMBL" id="KYN11150.1"/>
    </source>
</evidence>
<evidence type="ECO:0000313" key="3">
    <source>
        <dbReference type="Proteomes" id="UP000078492"/>
    </source>
</evidence>
<proteinExistence type="predicted"/>
<dbReference type="AlphaFoldDB" id="A0A195DE29"/>
<keyword evidence="1" id="KW-0812">Transmembrane</keyword>
<organism evidence="2 3">
    <name type="scientific">Trachymyrmex cornetzi</name>
    <dbReference type="NCBI Taxonomy" id="471704"/>
    <lineage>
        <taxon>Eukaryota</taxon>
        <taxon>Metazoa</taxon>
        <taxon>Ecdysozoa</taxon>
        <taxon>Arthropoda</taxon>
        <taxon>Hexapoda</taxon>
        <taxon>Insecta</taxon>
        <taxon>Pterygota</taxon>
        <taxon>Neoptera</taxon>
        <taxon>Endopterygota</taxon>
        <taxon>Hymenoptera</taxon>
        <taxon>Apocrita</taxon>
        <taxon>Aculeata</taxon>
        <taxon>Formicoidea</taxon>
        <taxon>Formicidae</taxon>
        <taxon>Myrmicinae</taxon>
        <taxon>Trachymyrmex</taxon>
    </lineage>
</organism>
<name>A0A195DE29_9HYME</name>
<dbReference type="Proteomes" id="UP000078492">
    <property type="component" value="Unassembled WGS sequence"/>
</dbReference>
<gene>
    <name evidence="2" type="ORF">ALC57_16699</name>
</gene>
<dbReference type="EMBL" id="KQ980953">
    <property type="protein sequence ID" value="KYN11150.1"/>
    <property type="molecule type" value="Genomic_DNA"/>
</dbReference>
<feature type="transmembrane region" description="Helical" evidence="1">
    <location>
        <begin position="83"/>
        <end position="102"/>
    </location>
</feature>